<dbReference type="InterPro" id="IPR035965">
    <property type="entry name" value="PAS-like_dom_sf"/>
</dbReference>
<dbReference type="GO" id="GO:0030295">
    <property type="term" value="F:protein kinase activator activity"/>
    <property type="evidence" value="ECO:0007669"/>
    <property type="project" value="TreeGrafter"/>
</dbReference>
<dbReference type="GO" id="GO:0006355">
    <property type="term" value="P:regulation of DNA-templated transcription"/>
    <property type="evidence" value="ECO:0007669"/>
    <property type="project" value="InterPro"/>
</dbReference>
<dbReference type="Gene3D" id="3.30.565.10">
    <property type="entry name" value="Histidine kinase-like ATPase, C-terminal domain"/>
    <property type="match status" value="1"/>
</dbReference>
<dbReference type="SUPFAM" id="SSF55874">
    <property type="entry name" value="ATPase domain of HSP90 chaperone/DNA topoisomerase II/histidine kinase"/>
    <property type="match status" value="1"/>
</dbReference>
<keyword evidence="6" id="KW-0812">Transmembrane</keyword>
<proteinExistence type="predicted"/>
<evidence type="ECO:0000256" key="3">
    <source>
        <dbReference type="ARBA" id="ARBA00012438"/>
    </source>
</evidence>
<keyword evidence="11" id="KW-0902">Two-component regulatory system</keyword>
<evidence type="ECO:0000256" key="10">
    <source>
        <dbReference type="ARBA" id="ARBA00022989"/>
    </source>
</evidence>
<dbReference type="Gene3D" id="3.30.450.40">
    <property type="match status" value="1"/>
</dbReference>
<evidence type="ECO:0000256" key="2">
    <source>
        <dbReference type="ARBA" id="ARBA00004141"/>
    </source>
</evidence>
<evidence type="ECO:0000256" key="12">
    <source>
        <dbReference type="ARBA" id="ARBA00023136"/>
    </source>
</evidence>
<dbReference type="InterPro" id="IPR013767">
    <property type="entry name" value="PAS_fold"/>
</dbReference>
<dbReference type="InterPro" id="IPR036097">
    <property type="entry name" value="HisK_dim/P_sf"/>
</dbReference>
<dbReference type="InterPro" id="IPR004358">
    <property type="entry name" value="Sig_transdc_His_kin-like_C"/>
</dbReference>
<dbReference type="SUPFAM" id="SSF47384">
    <property type="entry name" value="Homodimeric domain of signal transducing histidine kinase"/>
    <property type="match status" value="1"/>
</dbReference>
<dbReference type="SMART" id="SM00387">
    <property type="entry name" value="HATPase_c"/>
    <property type="match status" value="1"/>
</dbReference>
<evidence type="ECO:0000256" key="5">
    <source>
        <dbReference type="ARBA" id="ARBA00022679"/>
    </source>
</evidence>
<evidence type="ECO:0000256" key="8">
    <source>
        <dbReference type="ARBA" id="ARBA00022777"/>
    </source>
</evidence>
<evidence type="ECO:0000256" key="6">
    <source>
        <dbReference type="ARBA" id="ARBA00022692"/>
    </source>
</evidence>
<dbReference type="Pfam" id="PF00989">
    <property type="entry name" value="PAS"/>
    <property type="match status" value="1"/>
</dbReference>
<evidence type="ECO:0000313" key="15">
    <source>
        <dbReference type="EMBL" id="VFU11665.1"/>
    </source>
</evidence>
<comment type="subcellular location">
    <subcellularLocation>
        <location evidence="2">Membrane</location>
        <topology evidence="2">Multi-pass membrane protein</topology>
    </subcellularLocation>
</comment>
<dbReference type="InterPro" id="IPR013656">
    <property type="entry name" value="PAS_4"/>
</dbReference>
<dbReference type="CDD" id="cd00130">
    <property type="entry name" value="PAS"/>
    <property type="match status" value="1"/>
</dbReference>
<evidence type="ECO:0000256" key="11">
    <source>
        <dbReference type="ARBA" id="ARBA00023012"/>
    </source>
</evidence>
<keyword evidence="4" id="KW-0597">Phosphoprotein</keyword>
<dbReference type="PANTHER" id="PTHR42878">
    <property type="entry name" value="TWO-COMPONENT HISTIDINE KINASE"/>
    <property type="match status" value="1"/>
</dbReference>
<dbReference type="SUPFAM" id="SSF55781">
    <property type="entry name" value="GAF domain-like"/>
    <property type="match status" value="1"/>
</dbReference>
<dbReference type="PROSITE" id="PS50109">
    <property type="entry name" value="HIS_KIN"/>
    <property type="match status" value="1"/>
</dbReference>
<dbReference type="InterPro" id="IPR003594">
    <property type="entry name" value="HATPase_dom"/>
</dbReference>
<keyword evidence="9" id="KW-0067">ATP-binding</keyword>
<dbReference type="InterPro" id="IPR029016">
    <property type="entry name" value="GAF-like_dom_sf"/>
</dbReference>
<dbReference type="InterPro" id="IPR005467">
    <property type="entry name" value="His_kinase_dom"/>
</dbReference>
<keyword evidence="5 15" id="KW-0808">Transferase</keyword>
<dbReference type="Pfam" id="PF00512">
    <property type="entry name" value="HisKA"/>
    <property type="match status" value="1"/>
</dbReference>
<feature type="domain" description="PAS" evidence="14">
    <location>
        <begin position="4"/>
        <end position="75"/>
    </location>
</feature>
<dbReference type="FunFam" id="3.30.565.10:FF:000006">
    <property type="entry name" value="Sensor histidine kinase WalK"/>
    <property type="match status" value="1"/>
</dbReference>
<dbReference type="GO" id="GO:0016020">
    <property type="term" value="C:membrane"/>
    <property type="evidence" value="ECO:0007669"/>
    <property type="project" value="UniProtKB-SubCell"/>
</dbReference>
<dbReference type="InterPro" id="IPR036890">
    <property type="entry name" value="HATPase_C_sf"/>
</dbReference>
<dbReference type="NCBIfam" id="TIGR00229">
    <property type="entry name" value="sensory_box"/>
    <property type="match status" value="1"/>
</dbReference>
<evidence type="ECO:0000256" key="4">
    <source>
        <dbReference type="ARBA" id="ARBA00022553"/>
    </source>
</evidence>
<dbReference type="InterPro" id="IPR050351">
    <property type="entry name" value="BphY/WalK/GraS-like"/>
</dbReference>
<evidence type="ECO:0000256" key="1">
    <source>
        <dbReference type="ARBA" id="ARBA00000085"/>
    </source>
</evidence>
<comment type="catalytic activity">
    <reaction evidence="1">
        <text>ATP + protein L-histidine = ADP + protein N-phospho-L-histidine.</text>
        <dbReference type="EC" id="2.7.13.3"/>
    </reaction>
</comment>
<sequence length="643" mass="72102">MNQVINEIKHIFERAPFAVCAFDRSGTVIYINPLLESNLGPSVPPVMGQSLYEIIHKVLVDERLENNLKRLIDTDKPFSMIVETLSSPGVRASGFINVIGYKLDSVYILIGDFVSGGLSREGRYRQIIEDAPDAIIIMSHGVITFSNPAFNSIMEMETGQVLGREIFEFLDDSGREDLKHLRKEYAKGFFSRFNVNTPSGVKILEGNFHFIEERPGTSIALLRDVTEKVALERRLLRQNQDLTAVNLISKTLSSSMELKEILQNTLAQVLQIMNIETGWIYLLDEKKQELKCAYSHGIPEKVVQSIKKLRIGEGIAGRVAVKGEPIIIENASKDPRISSLAFKKQGIKSFASIPLYSRTRLIGVMNIGSFGERIISPDDERLLITIGVHMGTVMENILLFQEIASTSNELKDAINLIRQRNEELRTLVSTVSHDLKNPIIAINGFCERFLKTAGPKLDKRETEYINAIRESGKRMEKFVTDLLTLSAVENLKLKKEEFPVHELIDEISRELAPQLDSKGGTLVIESPLPQIKADRVRLMQVFSNLITNAIKYANPARDLVISIGYRREPNTHVFSVKDNGLGIPREYAENIFDIFFRGHESHAEGTGIGLSIVKKAVNIMGGEVWLSSEKDQGTVFYFSIPAA</sequence>
<evidence type="ECO:0000259" key="13">
    <source>
        <dbReference type="PROSITE" id="PS50109"/>
    </source>
</evidence>
<dbReference type="Gene3D" id="1.10.287.130">
    <property type="match status" value="1"/>
</dbReference>
<dbReference type="Pfam" id="PF13185">
    <property type="entry name" value="GAF_2"/>
    <property type="match status" value="1"/>
</dbReference>
<dbReference type="SMART" id="SM00388">
    <property type="entry name" value="HisKA"/>
    <property type="match status" value="1"/>
</dbReference>
<dbReference type="EC" id="2.7.13.3" evidence="3"/>
<dbReference type="CDD" id="cd00082">
    <property type="entry name" value="HisKA"/>
    <property type="match status" value="1"/>
</dbReference>
<dbReference type="SMART" id="SM00065">
    <property type="entry name" value="GAF"/>
    <property type="match status" value="1"/>
</dbReference>
<gene>
    <name evidence="15" type="primary">cph</name>
    <name evidence="15" type="ORF">SCFA_1110001</name>
</gene>
<protein>
    <recommendedName>
        <fullName evidence="3">histidine kinase</fullName>
        <ecNumber evidence="3">2.7.13.3</ecNumber>
    </recommendedName>
</protein>
<dbReference type="Pfam" id="PF08448">
    <property type="entry name" value="PAS_4"/>
    <property type="match status" value="1"/>
</dbReference>
<evidence type="ECO:0000256" key="9">
    <source>
        <dbReference type="ARBA" id="ARBA00022840"/>
    </source>
</evidence>
<dbReference type="EMBL" id="CAADRM010000015">
    <property type="protein sequence ID" value="VFU11665.1"/>
    <property type="molecule type" value="Genomic_DNA"/>
</dbReference>
<dbReference type="InterPro" id="IPR003661">
    <property type="entry name" value="HisK_dim/P_dom"/>
</dbReference>
<keyword evidence="8" id="KW-0418">Kinase</keyword>
<organism evidence="15">
    <name type="scientific">anaerobic digester metagenome</name>
    <dbReference type="NCBI Taxonomy" id="1263854"/>
    <lineage>
        <taxon>unclassified sequences</taxon>
        <taxon>metagenomes</taxon>
        <taxon>ecological metagenomes</taxon>
    </lineage>
</organism>
<dbReference type="InterPro" id="IPR000014">
    <property type="entry name" value="PAS"/>
</dbReference>
<name>A0A485LUG4_9ZZZZ</name>
<dbReference type="PROSITE" id="PS50112">
    <property type="entry name" value="PAS"/>
    <property type="match status" value="1"/>
</dbReference>
<feature type="domain" description="Histidine kinase" evidence="13">
    <location>
        <begin position="430"/>
        <end position="643"/>
    </location>
</feature>
<keyword evidence="7" id="KW-0547">Nucleotide-binding</keyword>
<dbReference type="SMART" id="SM00091">
    <property type="entry name" value="PAS"/>
    <property type="match status" value="2"/>
</dbReference>
<dbReference type="GO" id="GO:0000155">
    <property type="term" value="F:phosphorelay sensor kinase activity"/>
    <property type="evidence" value="ECO:0007669"/>
    <property type="project" value="InterPro"/>
</dbReference>
<dbReference type="Pfam" id="PF02518">
    <property type="entry name" value="HATPase_c"/>
    <property type="match status" value="1"/>
</dbReference>
<reference evidence="15" key="1">
    <citation type="submission" date="2019-03" db="EMBL/GenBank/DDBJ databases">
        <authorList>
            <person name="Hao L."/>
        </authorList>
    </citation>
    <scope>NUCLEOTIDE SEQUENCE</scope>
</reference>
<dbReference type="PANTHER" id="PTHR42878:SF7">
    <property type="entry name" value="SENSOR HISTIDINE KINASE GLRK"/>
    <property type="match status" value="1"/>
</dbReference>
<dbReference type="GO" id="GO:0007234">
    <property type="term" value="P:osmosensory signaling via phosphorelay pathway"/>
    <property type="evidence" value="ECO:0007669"/>
    <property type="project" value="TreeGrafter"/>
</dbReference>
<keyword evidence="10" id="KW-1133">Transmembrane helix</keyword>
<evidence type="ECO:0000256" key="7">
    <source>
        <dbReference type="ARBA" id="ARBA00022741"/>
    </source>
</evidence>
<accession>A0A485LUG4</accession>
<dbReference type="GO" id="GO:0000156">
    <property type="term" value="F:phosphorelay response regulator activity"/>
    <property type="evidence" value="ECO:0007669"/>
    <property type="project" value="TreeGrafter"/>
</dbReference>
<evidence type="ECO:0000259" key="14">
    <source>
        <dbReference type="PROSITE" id="PS50112"/>
    </source>
</evidence>
<dbReference type="SUPFAM" id="SSF55785">
    <property type="entry name" value="PYP-like sensor domain (PAS domain)"/>
    <property type="match status" value="2"/>
</dbReference>
<dbReference type="Gene3D" id="3.30.450.20">
    <property type="entry name" value="PAS domain"/>
    <property type="match status" value="2"/>
</dbReference>
<dbReference type="AlphaFoldDB" id="A0A485LUG4"/>
<dbReference type="GO" id="GO:0005524">
    <property type="term" value="F:ATP binding"/>
    <property type="evidence" value="ECO:0007669"/>
    <property type="project" value="UniProtKB-KW"/>
</dbReference>
<dbReference type="PRINTS" id="PR00344">
    <property type="entry name" value="BCTRLSENSOR"/>
</dbReference>
<dbReference type="InterPro" id="IPR003018">
    <property type="entry name" value="GAF"/>
</dbReference>
<keyword evidence="12" id="KW-0472">Membrane</keyword>